<feature type="compositionally biased region" description="Acidic residues" evidence="3">
    <location>
        <begin position="157"/>
        <end position="175"/>
    </location>
</feature>
<keyword evidence="2" id="KW-0539">Nucleus</keyword>
<keyword evidence="6" id="KW-1185">Reference proteome</keyword>
<comment type="caution">
    <text evidence="5">The sequence shown here is derived from an EMBL/GenBank/DDBJ whole genome shotgun (WGS) entry which is preliminary data.</text>
</comment>
<dbReference type="GO" id="GO:0003688">
    <property type="term" value="F:DNA replication origin binding"/>
    <property type="evidence" value="ECO:0007669"/>
    <property type="project" value="UniProtKB-UniRule"/>
</dbReference>
<comment type="similarity">
    <text evidence="2">Belongs to the ORC2 family.</text>
</comment>
<dbReference type="Pfam" id="PF04084">
    <property type="entry name" value="RecA-like_ORC2"/>
    <property type="match status" value="1"/>
</dbReference>
<dbReference type="OrthoDB" id="20198at2759"/>
<dbReference type="AlphaFoldDB" id="A0A7J7K125"/>
<gene>
    <name evidence="5" type="ORF">EB796_010409</name>
</gene>
<reference evidence="5" key="1">
    <citation type="submission" date="2020-06" db="EMBL/GenBank/DDBJ databases">
        <title>Draft genome of Bugula neritina, a colonial animal packing powerful symbionts and potential medicines.</title>
        <authorList>
            <person name="Rayko M."/>
        </authorList>
    </citation>
    <scope>NUCLEOTIDE SEQUENCE [LARGE SCALE GENOMIC DNA]</scope>
    <source>
        <strain evidence="5">Kwan_BN1</strain>
    </source>
</reference>
<dbReference type="EMBL" id="VXIV02001629">
    <property type="protein sequence ID" value="KAF6031286.1"/>
    <property type="molecule type" value="Genomic_DNA"/>
</dbReference>
<dbReference type="PANTHER" id="PTHR14052:SF0">
    <property type="entry name" value="ORIGIN RECOGNITION COMPLEX SUBUNIT 2"/>
    <property type="match status" value="1"/>
</dbReference>
<evidence type="ECO:0000256" key="3">
    <source>
        <dbReference type="SAM" id="MobiDB-lite"/>
    </source>
</evidence>
<dbReference type="InterPro" id="IPR007220">
    <property type="entry name" value="ORC2"/>
</dbReference>
<keyword evidence="2" id="KW-0235">DNA replication</keyword>
<dbReference type="GO" id="GO:0006260">
    <property type="term" value="P:DNA replication"/>
    <property type="evidence" value="ECO:0007669"/>
    <property type="project" value="UniProtKB-UniRule"/>
</dbReference>
<evidence type="ECO:0000256" key="2">
    <source>
        <dbReference type="RuleBase" id="RU368084"/>
    </source>
</evidence>
<evidence type="ECO:0000256" key="1">
    <source>
        <dbReference type="ARBA" id="ARBA00019080"/>
    </source>
</evidence>
<feature type="domain" description="Origin recognition complex subunit 2 RecA-like" evidence="4">
    <location>
        <begin position="241"/>
        <end position="335"/>
    </location>
</feature>
<evidence type="ECO:0000313" key="5">
    <source>
        <dbReference type="EMBL" id="KAF6031286.1"/>
    </source>
</evidence>
<name>A0A7J7K125_BUGNE</name>
<dbReference type="Proteomes" id="UP000593567">
    <property type="component" value="Unassembled WGS sequence"/>
</dbReference>
<dbReference type="InterPro" id="IPR056772">
    <property type="entry name" value="RecA-like_ORC2"/>
</dbReference>
<protein>
    <recommendedName>
        <fullName evidence="1 2">Origin recognition complex subunit 2</fullName>
    </recommendedName>
</protein>
<accession>A0A7J7K125</accession>
<sequence>MKQKQESVHNSTREIDHIQTSATVSYMCDGKSHNLLQDTTKRSKHSNTKVRYPHIGAKTVSLNLPAAEDKENDEVMQEDYDVAITHKQQCSEDEDDIDVTNFFGFRTPKRSKLSGKTPLKEQSETPATPSTNKRRARKLKLKSSTPSRLVARMTLDESVDDSTDSEGSEGSDDVPPDSFPSTICSSQQLPSLAEDFFHAQSQKQITSNHTLAKLREEGVLDQTSLKDILSTKCCQYGEGRQFLMEEHRAMFRKWMLQLCLGFNLILYGYGSKKGLLEEFRKTVCSDYHCVVINGFFPSITLKNIIVSICEDCLQLKEIPSDFDEVVLAIDEYLTSNGIVYIAT</sequence>
<evidence type="ECO:0000313" key="6">
    <source>
        <dbReference type="Proteomes" id="UP000593567"/>
    </source>
</evidence>
<dbReference type="PANTHER" id="PTHR14052">
    <property type="entry name" value="ORIGIN RECOGNITION COMPLEX SUBUNIT 2"/>
    <property type="match status" value="1"/>
</dbReference>
<dbReference type="GO" id="GO:0005664">
    <property type="term" value="C:nuclear origin of replication recognition complex"/>
    <property type="evidence" value="ECO:0007669"/>
    <property type="project" value="UniProtKB-UniRule"/>
</dbReference>
<comment type="subcellular location">
    <subcellularLocation>
        <location evidence="2">Nucleus</location>
    </subcellularLocation>
</comment>
<organism evidence="5 6">
    <name type="scientific">Bugula neritina</name>
    <name type="common">Brown bryozoan</name>
    <name type="synonym">Sertularia neritina</name>
    <dbReference type="NCBI Taxonomy" id="10212"/>
    <lineage>
        <taxon>Eukaryota</taxon>
        <taxon>Metazoa</taxon>
        <taxon>Spiralia</taxon>
        <taxon>Lophotrochozoa</taxon>
        <taxon>Bryozoa</taxon>
        <taxon>Gymnolaemata</taxon>
        <taxon>Cheilostomatida</taxon>
        <taxon>Flustrina</taxon>
        <taxon>Buguloidea</taxon>
        <taxon>Bugulidae</taxon>
        <taxon>Bugula</taxon>
    </lineage>
</organism>
<feature type="region of interest" description="Disordered" evidence="3">
    <location>
        <begin position="109"/>
        <end position="183"/>
    </location>
</feature>
<feature type="compositionally biased region" description="Basic residues" evidence="3">
    <location>
        <begin position="132"/>
        <end position="141"/>
    </location>
</feature>
<evidence type="ECO:0000259" key="4">
    <source>
        <dbReference type="Pfam" id="PF04084"/>
    </source>
</evidence>
<comment type="subunit">
    <text evidence="2">Component of the origin recognition complex (ORC).</text>
</comment>
<comment type="function">
    <text evidence="2">Component of the origin recognition complex (ORC) that binds origins of replication. DNA-binding is ATP-dependent. ORC is required to assemble the pre-replication complex necessary to initiate DNA replication.</text>
</comment>
<proteinExistence type="inferred from homology"/>